<protein>
    <submittedName>
        <fullName evidence="1">Uncharacterized protein</fullName>
    </submittedName>
</protein>
<reference evidence="1" key="1">
    <citation type="journal article" date="2022" name="bioRxiv">
        <title>Sequencing and chromosome-scale assembly of the giantPleurodeles waltlgenome.</title>
        <authorList>
            <person name="Brown T."/>
            <person name="Elewa A."/>
            <person name="Iarovenko S."/>
            <person name="Subramanian E."/>
            <person name="Araus A.J."/>
            <person name="Petzold A."/>
            <person name="Susuki M."/>
            <person name="Suzuki K.-i.T."/>
            <person name="Hayashi T."/>
            <person name="Toyoda A."/>
            <person name="Oliveira C."/>
            <person name="Osipova E."/>
            <person name="Leigh N.D."/>
            <person name="Simon A."/>
            <person name="Yun M.H."/>
        </authorList>
    </citation>
    <scope>NUCLEOTIDE SEQUENCE</scope>
    <source>
        <strain evidence="1">20211129_DDA</strain>
        <tissue evidence="1">Liver</tissue>
    </source>
</reference>
<accession>A0AAV7S130</accession>
<sequence>MRVLRFLRPRCEHSMAGEPDVEAVKAALRVLGSAGRADLLRPGVLDEARVGLTRAPRAAAQGVAVAKAACFSPTKGAGKKVGDAAQPLPYP</sequence>
<gene>
    <name evidence="1" type="ORF">NDU88_010587</name>
</gene>
<dbReference type="Proteomes" id="UP001066276">
    <property type="component" value="Chromosome 5"/>
</dbReference>
<comment type="caution">
    <text evidence="1">The sequence shown here is derived from an EMBL/GenBank/DDBJ whole genome shotgun (WGS) entry which is preliminary data.</text>
</comment>
<name>A0AAV7S130_PLEWA</name>
<dbReference type="EMBL" id="JANPWB010000009">
    <property type="protein sequence ID" value="KAJ1157890.1"/>
    <property type="molecule type" value="Genomic_DNA"/>
</dbReference>
<evidence type="ECO:0000313" key="1">
    <source>
        <dbReference type="EMBL" id="KAJ1157890.1"/>
    </source>
</evidence>
<proteinExistence type="predicted"/>
<keyword evidence="2" id="KW-1185">Reference proteome</keyword>
<organism evidence="1 2">
    <name type="scientific">Pleurodeles waltl</name>
    <name type="common">Iberian ribbed newt</name>
    <dbReference type="NCBI Taxonomy" id="8319"/>
    <lineage>
        <taxon>Eukaryota</taxon>
        <taxon>Metazoa</taxon>
        <taxon>Chordata</taxon>
        <taxon>Craniata</taxon>
        <taxon>Vertebrata</taxon>
        <taxon>Euteleostomi</taxon>
        <taxon>Amphibia</taxon>
        <taxon>Batrachia</taxon>
        <taxon>Caudata</taxon>
        <taxon>Salamandroidea</taxon>
        <taxon>Salamandridae</taxon>
        <taxon>Pleurodelinae</taxon>
        <taxon>Pleurodeles</taxon>
    </lineage>
</organism>
<dbReference type="AlphaFoldDB" id="A0AAV7S130"/>
<evidence type="ECO:0000313" key="2">
    <source>
        <dbReference type="Proteomes" id="UP001066276"/>
    </source>
</evidence>